<evidence type="ECO:0000259" key="6">
    <source>
        <dbReference type="PROSITE" id="PS50016"/>
    </source>
</evidence>
<comment type="caution">
    <text evidence="7">The sequence shown here is derived from an EMBL/GenBank/DDBJ whole genome shotgun (WGS) entry which is preliminary data.</text>
</comment>
<dbReference type="GO" id="GO:0008270">
    <property type="term" value="F:zinc ion binding"/>
    <property type="evidence" value="ECO:0007669"/>
    <property type="project" value="UniProtKB-KW"/>
</dbReference>
<dbReference type="InterPro" id="IPR013083">
    <property type="entry name" value="Znf_RING/FYVE/PHD"/>
</dbReference>
<dbReference type="InterPro" id="IPR019786">
    <property type="entry name" value="Zinc_finger_PHD-type_CS"/>
</dbReference>
<evidence type="ECO:0000256" key="3">
    <source>
        <dbReference type="ARBA" id="ARBA00022833"/>
    </source>
</evidence>
<keyword evidence="8" id="KW-1185">Reference proteome</keyword>
<feature type="domain" description="PHD-type" evidence="6">
    <location>
        <begin position="53"/>
        <end position="107"/>
    </location>
</feature>
<dbReference type="PROSITE" id="PS01359">
    <property type="entry name" value="ZF_PHD_1"/>
    <property type="match status" value="1"/>
</dbReference>
<evidence type="ECO:0000313" key="8">
    <source>
        <dbReference type="Proteomes" id="UP001497623"/>
    </source>
</evidence>
<reference evidence="7 8" key="1">
    <citation type="submission" date="2024-05" db="EMBL/GenBank/DDBJ databases">
        <authorList>
            <person name="Wallberg A."/>
        </authorList>
    </citation>
    <scope>NUCLEOTIDE SEQUENCE [LARGE SCALE GENOMIC DNA]</scope>
</reference>
<organism evidence="7 8">
    <name type="scientific">Meganyctiphanes norvegica</name>
    <name type="common">Northern krill</name>
    <name type="synonym">Thysanopoda norvegica</name>
    <dbReference type="NCBI Taxonomy" id="48144"/>
    <lineage>
        <taxon>Eukaryota</taxon>
        <taxon>Metazoa</taxon>
        <taxon>Ecdysozoa</taxon>
        <taxon>Arthropoda</taxon>
        <taxon>Crustacea</taxon>
        <taxon>Multicrustacea</taxon>
        <taxon>Malacostraca</taxon>
        <taxon>Eumalacostraca</taxon>
        <taxon>Eucarida</taxon>
        <taxon>Euphausiacea</taxon>
        <taxon>Euphausiidae</taxon>
        <taxon>Meganyctiphanes</taxon>
    </lineage>
</organism>
<sequence>MAGKDNNGITKRRGLGDAAASAKPLLADATPLSGNSHSPKSIFDGGACGTTPSDKCPCGKSSKQNMIQCDICSSWYHYSCVSLSTTHGKALGEMKTVPWYCRNCSQRITLTPLSAPTDNTTKSLLNEVINGITNLSGEMKEMKEEMKEMKDGLAGVAGEVKEFRDEFKLMKDTVSNLTSRMGDLDSRVLSIENQPNLTNKDALDAAVAFAGTKIVH</sequence>
<dbReference type="Gene3D" id="3.30.40.10">
    <property type="entry name" value="Zinc/RING finger domain, C3HC4 (zinc finger)"/>
    <property type="match status" value="1"/>
</dbReference>
<accession>A0AAV2SJR3</accession>
<evidence type="ECO:0000256" key="4">
    <source>
        <dbReference type="PROSITE-ProRule" id="PRU00146"/>
    </source>
</evidence>
<dbReference type="PROSITE" id="PS50016">
    <property type="entry name" value="ZF_PHD_2"/>
    <property type="match status" value="1"/>
</dbReference>
<evidence type="ECO:0000256" key="1">
    <source>
        <dbReference type="ARBA" id="ARBA00022723"/>
    </source>
</evidence>
<keyword evidence="2 4" id="KW-0863">Zinc-finger</keyword>
<protein>
    <recommendedName>
        <fullName evidence="6">PHD-type domain-containing protein</fullName>
    </recommendedName>
</protein>
<dbReference type="EMBL" id="CAXKWB010068369">
    <property type="protein sequence ID" value="CAL4191880.1"/>
    <property type="molecule type" value="Genomic_DNA"/>
</dbReference>
<gene>
    <name evidence="7" type="ORF">MNOR_LOCUS36679</name>
</gene>
<dbReference type="InterPro" id="IPR011011">
    <property type="entry name" value="Znf_FYVE_PHD"/>
</dbReference>
<dbReference type="Proteomes" id="UP001497623">
    <property type="component" value="Unassembled WGS sequence"/>
</dbReference>
<dbReference type="Pfam" id="PF00628">
    <property type="entry name" value="PHD"/>
    <property type="match status" value="1"/>
</dbReference>
<name>A0AAV2SJR3_MEGNR</name>
<dbReference type="CDD" id="cd15489">
    <property type="entry name" value="PHD_SF"/>
    <property type="match status" value="1"/>
</dbReference>
<dbReference type="SMART" id="SM00249">
    <property type="entry name" value="PHD"/>
    <property type="match status" value="1"/>
</dbReference>
<dbReference type="AlphaFoldDB" id="A0AAV2SJR3"/>
<keyword evidence="3" id="KW-0862">Zinc</keyword>
<dbReference type="InterPro" id="IPR001965">
    <property type="entry name" value="Znf_PHD"/>
</dbReference>
<keyword evidence="1" id="KW-0479">Metal-binding</keyword>
<evidence type="ECO:0000256" key="5">
    <source>
        <dbReference type="SAM" id="Coils"/>
    </source>
</evidence>
<evidence type="ECO:0000256" key="2">
    <source>
        <dbReference type="ARBA" id="ARBA00022771"/>
    </source>
</evidence>
<dbReference type="SUPFAM" id="SSF57903">
    <property type="entry name" value="FYVE/PHD zinc finger"/>
    <property type="match status" value="1"/>
</dbReference>
<feature type="coiled-coil region" evidence="5">
    <location>
        <begin position="125"/>
        <end position="159"/>
    </location>
</feature>
<keyword evidence="5" id="KW-0175">Coiled coil</keyword>
<evidence type="ECO:0000313" key="7">
    <source>
        <dbReference type="EMBL" id="CAL4191880.1"/>
    </source>
</evidence>
<dbReference type="InterPro" id="IPR019787">
    <property type="entry name" value="Znf_PHD-finger"/>
</dbReference>
<proteinExistence type="predicted"/>